<dbReference type="InterPro" id="IPR051533">
    <property type="entry name" value="WaaL-like"/>
</dbReference>
<evidence type="ECO:0000256" key="3">
    <source>
        <dbReference type="ARBA" id="ARBA00022989"/>
    </source>
</evidence>
<dbReference type="OrthoDB" id="9783389at2"/>
<protein>
    <recommendedName>
        <fullName evidence="6">O-antigen ligase-related domain-containing protein</fullName>
    </recommendedName>
</protein>
<feature type="transmembrane region" description="Helical" evidence="5">
    <location>
        <begin position="198"/>
        <end position="216"/>
    </location>
</feature>
<feature type="transmembrane region" description="Helical" evidence="5">
    <location>
        <begin position="281"/>
        <end position="298"/>
    </location>
</feature>
<evidence type="ECO:0000256" key="4">
    <source>
        <dbReference type="ARBA" id="ARBA00023136"/>
    </source>
</evidence>
<evidence type="ECO:0000259" key="6">
    <source>
        <dbReference type="Pfam" id="PF04932"/>
    </source>
</evidence>
<dbReference type="Pfam" id="PF04932">
    <property type="entry name" value="Wzy_C"/>
    <property type="match status" value="1"/>
</dbReference>
<feature type="transmembrane region" description="Helical" evidence="5">
    <location>
        <begin position="71"/>
        <end position="93"/>
    </location>
</feature>
<proteinExistence type="predicted"/>
<feature type="transmembrane region" description="Helical" evidence="5">
    <location>
        <begin position="251"/>
        <end position="269"/>
    </location>
</feature>
<dbReference type="GO" id="GO:0016020">
    <property type="term" value="C:membrane"/>
    <property type="evidence" value="ECO:0007669"/>
    <property type="project" value="UniProtKB-SubCell"/>
</dbReference>
<comment type="caution">
    <text evidence="7">The sequence shown here is derived from an EMBL/GenBank/DDBJ whole genome shotgun (WGS) entry which is preliminary data.</text>
</comment>
<keyword evidence="2 5" id="KW-0812">Transmembrane</keyword>
<evidence type="ECO:0000256" key="1">
    <source>
        <dbReference type="ARBA" id="ARBA00004141"/>
    </source>
</evidence>
<feature type="transmembrane region" description="Helical" evidence="5">
    <location>
        <begin position="370"/>
        <end position="390"/>
    </location>
</feature>
<dbReference type="PATRIC" id="fig|266128.3.peg.184"/>
<keyword evidence="4 5" id="KW-0472">Membrane</keyword>
<comment type="subcellular location">
    <subcellularLocation>
        <location evidence="1">Membrane</location>
        <topology evidence="1">Multi-pass membrane protein</topology>
    </subcellularLocation>
</comment>
<dbReference type="EMBL" id="LDJH01000011">
    <property type="protein sequence ID" value="KRG58317.1"/>
    <property type="molecule type" value="Genomic_DNA"/>
</dbReference>
<organism evidence="7 8">
    <name type="scientific">Stenotrophomonas koreensis</name>
    <dbReference type="NCBI Taxonomy" id="266128"/>
    <lineage>
        <taxon>Bacteria</taxon>
        <taxon>Pseudomonadati</taxon>
        <taxon>Pseudomonadota</taxon>
        <taxon>Gammaproteobacteria</taxon>
        <taxon>Lysobacterales</taxon>
        <taxon>Lysobacteraceae</taxon>
        <taxon>Stenotrophomonas</taxon>
    </lineage>
</organism>
<dbReference type="Proteomes" id="UP000051254">
    <property type="component" value="Unassembled WGS sequence"/>
</dbReference>
<feature type="transmembrane region" description="Helical" evidence="5">
    <location>
        <begin position="152"/>
        <end position="178"/>
    </location>
</feature>
<keyword evidence="8" id="KW-1185">Reference proteome</keyword>
<evidence type="ECO:0000256" key="2">
    <source>
        <dbReference type="ARBA" id="ARBA00022692"/>
    </source>
</evidence>
<reference evidence="7 8" key="1">
    <citation type="submission" date="2015-05" db="EMBL/GenBank/DDBJ databases">
        <title>Genome sequencing and analysis of members of genus Stenotrophomonas.</title>
        <authorList>
            <person name="Patil P.P."/>
            <person name="Midha S."/>
            <person name="Patil P.B."/>
        </authorList>
    </citation>
    <scope>NUCLEOTIDE SEQUENCE [LARGE SCALE GENOMIC DNA]</scope>
    <source>
        <strain evidence="7 8">DSM 17805</strain>
    </source>
</reference>
<dbReference type="AlphaFoldDB" id="A0A0R0BLY4"/>
<accession>A0A0R0BLY4</accession>
<evidence type="ECO:0000256" key="5">
    <source>
        <dbReference type="SAM" id="Phobius"/>
    </source>
</evidence>
<evidence type="ECO:0000313" key="7">
    <source>
        <dbReference type="EMBL" id="KRG58317.1"/>
    </source>
</evidence>
<dbReference type="PANTHER" id="PTHR37422:SF23">
    <property type="entry name" value="TEICHURONIC ACID BIOSYNTHESIS PROTEIN TUAE"/>
    <property type="match status" value="1"/>
</dbReference>
<feature type="transmembrane region" description="Helical" evidence="5">
    <location>
        <begin position="113"/>
        <end position="140"/>
    </location>
</feature>
<sequence>MHLRTTAPPSSQDRIAEVLAGLLLAGALLAGGGSRGAGDLLVHLLALPALVLGSWRWYARPRPPLQRTISWLWLAALALLGLQLLPLPAALVATLPGRAGVVSGLELAGLAPAWLPMSLSPSGTLRAGLALLSVGSLWLLCASLDGRAQRRLLWLAIAIGSAQALLGFAQASAGARAVLALHPNQNIGVATGLFANRNHLACLLAMLVPLALGLGWQAQQRRQHSAALLPYTAAALMTLGVALSFSRAGNALLVLGLATSLALLLSVAAQGQRRPFWRHPLLLLTLAGTSLAVAAYAWERLAARFGRPMLEDGRLDYLQQGWPLIGQYLPWGSGAGSFREVYGAHEPLALLAPNYVLHAHNEPVELLLELGLPGGLLLLAGIALLVAISWQVWRAARSEAALLPRVAVLGLWLPVLHSAVDYPLRTLAIGALVALLLAVTTCTESEPTPRAH</sequence>
<gene>
    <name evidence="7" type="ORF">ABB25_06595</name>
</gene>
<feature type="transmembrane region" description="Helical" evidence="5">
    <location>
        <begin position="40"/>
        <end position="59"/>
    </location>
</feature>
<keyword evidence="3 5" id="KW-1133">Transmembrane helix</keyword>
<dbReference type="RefSeq" id="WP_057665162.1">
    <property type="nucleotide sequence ID" value="NZ_LDJH01000011.1"/>
</dbReference>
<evidence type="ECO:0000313" key="8">
    <source>
        <dbReference type="Proteomes" id="UP000051254"/>
    </source>
</evidence>
<dbReference type="InterPro" id="IPR007016">
    <property type="entry name" value="O-antigen_ligase-rel_domated"/>
</dbReference>
<feature type="domain" description="O-antigen ligase-related" evidence="6">
    <location>
        <begin position="233"/>
        <end position="379"/>
    </location>
</feature>
<dbReference type="STRING" id="266128.ABB25_06595"/>
<feature type="transmembrane region" description="Helical" evidence="5">
    <location>
        <begin position="228"/>
        <end position="245"/>
    </location>
</feature>
<name>A0A0R0BLY4_9GAMM</name>
<dbReference type="PANTHER" id="PTHR37422">
    <property type="entry name" value="TEICHURONIC ACID BIOSYNTHESIS PROTEIN TUAE"/>
    <property type="match status" value="1"/>
</dbReference>